<organism evidence="1 2">
    <name type="scientific">Bifidobacterium gallicum DSM 20093 = LMG 11596</name>
    <dbReference type="NCBI Taxonomy" id="561180"/>
    <lineage>
        <taxon>Bacteria</taxon>
        <taxon>Bacillati</taxon>
        <taxon>Actinomycetota</taxon>
        <taxon>Actinomycetes</taxon>
        <taxon>Bifidobacteriales</taxon>
        <taxon>Bifidobacteriaceae</taxon>
        <taxon>Bifidobacterium</taxon>
    </lineage>
</organism>
<evidence type="ECO:0000313" key="2">
    <source>
        <dbReference type="Proteomes" id="UP000003656"/>
    </source>
</evidence>
<comment type="caution">
    <text evidence="1">The sequence shown here is derived from an EMBL/GenBank/DDBJ whole genome shotgun (WGS) entry which is preliminary data.</text>
</comment>
<dbReference type="EMBL" id="ABXB03000004">
    <property type="protein sequence ID" value="EFA22279.1"/>
    <property type="molecule type" value="Genomic_DNA"/>
</dbReference>
<accession>D1NVZ3</accession>
<gene>
    <name evidence="1" type="ORF">BIFGAL_04037</name>
</gene>
<proteinExistence type="predicted"/>
<protein>
    <submittedName>
        <fullName evidence="1">Uncharacterized protein</fullName>
    </submittedName>
</protein>
<sequence length="85" mass="9691">MEMVWGWDGSRMEVAWESYGGGVGMGWSGVAVVARETKLIKWCLKKWRWWRAGWRGRIAEHENDVLVGGLRGSAWGSRKLTGLRV</sequence>
<dbReference type="STRING" id="561180.BIFGAL_04037"/>
<dbReference type="Proteomes" id="UP000003656">
    <property type="component" value="Unassembled WGS sequence"/>
</dbReference>
<evidence type="ECO:0000313" key="1">
    <source>
        <dbReference type="EMBL" id="EFA22279.1"/>
    </source>
</evidence>
<dbReference type="AlphaFoldDB" id="D1NVZ3"/>
<name>D1NVZ3_9BIFI</name>
<reference evidence="1 2" key="1">
    <citation type="submission" date="2009-11" db="EMBL/GenBank/DDBJ databases">
        <authorList>
            <person name="Weinstock G."/>
            <person name="Sodergren E."/>
            <person name="Clifton S."/>
            <person name="Fulton L."/>
            <person name="Fulton B."/>
            <person name="Courtney L."/>
            <person name="Fronick C."/>
            <person name="Harrison M."/>
            <person name="Strong C."/>
            <person name="Farmer C."/>
            <person name="Delahaunty K."/>
            <person name="Markovic C."/>
            <person name="Hall O."/>
            <person name="Minx P."/>
            <person name="Tomlinson C."/>
            <person name="Mitreva M."/>
            <person name="Nelson J."/>
            <person name="Hou S."/>
            <person name="Wollam A."/>
            <person name="Pepin K.H."/>
            <person name="Johnson M."/>
            <person name="Bhonagiri V."/>
            <person name="Nash W.E."/>
            <person name="Warren W."/>
            <person name="Chinwalla A."/>
            <person name="Mardis E.R."/>
            <person name="Wilson R.K."/>
        </authorList>
    </citation>
    <scope>NUCLEOTIDE SEQUENCE [LARGE SCALE GENOMIC DNA]</scope>
    <source>
        <strain evidence="1 2">DSM 20093</strain>
    </source>
</reference>